<dbReference type="InterPro" id="IPR001789">
    <property type="entry name" value="Sig_transdc_resp-reg_receiver"/>
</dbReference>
<dbReference type="SMART" id="SM00342">
    <property type="entry name" value="HTH_ARAC"/>
    <property type="match status" value="1"/>
</dbReference>
<dbReference type="SUPFAM" id="SSF52172">
    <property type="entry name" value="CheY-like"/>
    <property type="match status" value="1"/>
</dbReference>
<dbReference type="InterPro" id="IPR011006">
    <property type="entry name" value="CheY-like_superfamily"/>
</dbReference>
<keyword evidence="3" id="KW-0804">Transcription</keyword>
<feature type="modified residue" description="4-aspartylphosphate" evidence="4">
    <location>
        <position position="72"/>
    </location>
</feature>
<dbReference type="Gene3D" id="1.10.10.60">
    <property type="entry name" value="Homeodomain-like"/>
    <property type="match status" value="2"/>
</dbReference>
<dbReference type="InterPro" id="IPR020449">
    <property type="entry name" value="Tscrpt_reg_AraC-type_HTH"/>
</dbReference>
<evidence type="ECO:0000313" key="8">
    <source>
        <dbReference type="Proteomes" id="UP000293142"/>
    </source>
</evidence>
<keyword evidence="8" id="KW-1185">Reference proteome</keyword>
<sequence length="423" mass="48345">MRNMMFCRLEAGKEMTQMPTILIVDDELLIRKGLLNMIRRLCPGWQIVGEAASGEEGIRAIEALTPDAVIADIRMPGMSGLEMIESALSRQGSLSFIILSGYGEFQFVQRALRIGVEDYLLKPVKSNELAAVLRKMETKLSERKSELTLKAQIQTFKEETRRSALEKAVKQLVEGNIYLGSVERDILEEEGLRFAEMQYVVMSLEIDPESLIGRAKTVKDEQLFKLFFQQIIHEIIQKHGTGAAFLGPDDAPLVVVFASGVTQPLVETAIKIGGEIEYSMKTYARLEVITGISAPQMGYEQVRIAYRQAQENANRHKNDRPVYQAMTFIQKHYREKCNLKETAAFVHLHPTYLSELFHKKTGMYFTEYINHIRILEAKRLLSETSAAVEEIVDKTGFQSYRHFNRVFREHTGYSPGEYRKRYL</sequence>
<dbReference type="GO" id="GO:0043565">
    <property type="term" value="F:sequence-specific DNA binding"/>
    <property type="evidence" value="ECO:0007669"/>
    <property type="project" value="InterPro"/>
</dbReference>
<dbReference type="GO" id="GO:0000160">
    <property type="term" value="P:phosphorelay signal transduction system"/>
    <property type="evidence" value="ECO:0007669"/>
    <property type="project" value="InterPro"/>
</dbReference>
<dbReference type="AlphaFoldDB" id="A0A4Q9DLG3"/>
<dbReference type="Pfam" id="PF12833">
    <property type="entry name" value="HTH_18"/>
    <property type="match status" value="1"/>
</dbReference>
<dbReference type="SUPFAM" id="SSF46689">
    <property type="entry name" value="Homeodomain-like"/>
    <property type="match status" value="2"/>
</dbReference>
<evidence type="ECO:0000256" key="2">
    <source>
        <dbReference type="ARBA" id="ARBA00023125"/>
    </source>
</evidence>
<dbReference type="GO" id="GO:0003700">
    <property type="term" value="F:DNA-binding transcription factor activity"/>
    <property type="evidence" value="ECO:0007669"/>
    <property type="project" value="InterPro"/>
</dbReference>
<dbReference type="Proteomes" id="UP000293142">
    <property type="component" value="Unassembled WGS sequence"/>
</dbReference>
<protein>
    <submittedName>
        <fullName evidence="7">Response regulator</fullName>
    </submittedName>
</protein>
<evidence type="ECO:0000259" key="5">
    <source>
        <dbReference type="PROSITE" id="PS01124"/>
    </source>
</evidence>
<dbReference type="Gene3D" id="3.40.50.2300">
    <property type="match status" value="1"/>
</dbReference>
<dbReference type="InterPro" id="IPR018060">
    <property type="entry name" value="HTH_AraC"/>
</dbReference>
<evidence type="ECO:0000256" key="3">
    <source>
        <dbReference type="ARBA" id="ARBA00023163"/>
    </source>
</evidence>
<dbReference type="PROSITE" id="PS50110">
    <property type="entry name" value="RESPONSE_REGULATORY"/>
    <property type="match status" value="1"/>
</dbReference>
<dbReference type="SMART" id="SM00448">
    <property type="entry name" value="REC"/>
    <property type="match status" value="1"/>
</dbReference>
<keyword evidence="1" id="KW-0805">Transcription regulation</keyword>
<keyword evidence="4" id="KW-0597">Phosphoprotein</keyword>
<evidence type="ECO:0000313" key="7">
    <source>
        <dbReference type="EMBL" id="TBL73305.1"/>
    </source>
</evidence>
<dbReference type="InterPro" id="IPR009057">
    <property type="entry name" value="Homeodomain-like_sf"/>
</dbReference>
<name>A0A4Q9DLG3_9BACL</name>
<dbReference type="PANTHER" id="PTHR43280">
    <property type="entry name" value="ARAC-FAMILY TRANSCRIPTIONAL REGULATOR"/>
    <property type="match status" value="1"/>
</dbReference>
<dbReference type="PRINTS" id="PR00032">
    <property type="entry name" value="HTHARAC"/>
</dbReference>
<dbReference type="PROSITE" id="PS01124">
    <property type="entry name" value="HTH_ARAC_FAMILY_2"/>
    <property type="match status" value="1"/>
</dbReference>
<evidence type="ECO:0000256" key="4">
    <source>
        <dbReference type="PROSITE-ProRule" id="PRU00169"/>
    </source>
</evidence>
<accession>A0A4Q9DLG3</accession>
<comment type="caution">
    <text evidence="7">The sequence shown here is derived from an EMBL/GenBank/DDBJ whole genome shotgun (WGS) entry which is preliminary data.</text>
</comment>
<evidence type="ECO:0000256" key="1">
    <source>
        <dbReference type="ARBA" id="ARBA00023015"/>
    </source>
</evidence>
<dbReference type="CDD" id="cd17536">
    <property type="entry name" value="REC_YesN-like"/>
    <property type="match status" value="1"/>
</dbReference>
<proteinExistence type="predicted"/>
<reference evidence="7 8" key="1">
    <citation type="submission" date="2019-02" db="EMBL/GenBank/DDBJ databases">
        <title>Paenibacillus sp. nov., isolated from surface-sterilized tissue of Thalictrum simplex L.</title>
        <authorList>
            <person name="Tuo L."/>
        </authorList>
    </citation>
    <scope>NUCLEOTIDE SEQUENCE [LARGE SCALE GENOMIC DNA]</scope>
    <source>
        <strain evidence="7 8">N2SHLJ1</strain>
    </source>
</reference>
<dbReference type="EMBL" id="SIRE01000021">
    <property type="protein sequence ID" value="TBL73305.1"/>
    <property type="molecule type" value="Genomic_DNA"/>
</dbReference>
<feature type="domain" description="Response regulatory" evidence="6">
    <location>
        <begin position="20"/>
        <end position="137"/>
    </location>
</feature>
<dbReference type="Pfam" id="PF00072">
    <property type="entry name" value="Response_reg"/>
    <property type="match status" value="1"/>
</dbReference>
<dbReference type="OrthoDB" id="9794370at2"/>
<dbReference type="PANTHER" id="PTHR43280:SF2">
    <property type="entry name" value="HTH-TYPE TRANSCRIPTIONAL REGULATOR EXSA"/>
    <property type="match status" value="1"/>
</dbReference>
<feature type="domain" description="HTH araC/xylS-type" evidence="5">
    <location>
        <begin position="323"/>
        <end position="421"/>
    </location>
</feature>
<gene>
    <name evidence="7" type="ORF">EYB31_26880</name>
</gene>
<evidence type="ECO:0000259" key="6">
    <source>
        <dbReference type="PROSITE" id="PS50110"/>
    </source>
</evidence>
<organism evidence="7 8">
    <name type="scientific">Paenibacillus thalictri</name>
    <dbReference type="NCBI Taxonomy" id="2527873"/>
    <lineage>
        <taxon>Bacteria</taxon>
        <taxon>Bacillati</taxon>
        <taxon>Bacillota</taxon>
        <taxon>Bacilli</taxon>
        <taxon>Bacillales</taxon>
        <taxon>Paenibacillaceae</taxon>
        <taxon>Paenibacillus</taxon>
    </lineage>
</organism>
<keyword evidence="2" id="KW-0238">DNA-binding</keyword>